<proteinExistence type="predicted"/>
<dbReference type="InterPro" id="IPR002182">
    <property type="entry name" value="NB-ARC"/>
</dbReference>
<dbReference type="PRINTS" id="PR00364">
    <property type="entry name" value="DISEASERSIST"/>
</dbReference>
<dbReference type="CDD" id="cd00009">
    <property type="entry name" value="AAA"/>
    <property type="match status" value="1"/>
</dbReference>
<dbReference type="Gene3D" id="3.40.50.300">
    <property type="entry name" value="P-loop containing nucleotide triphosphate hydrolases"/>
    <property type="match status" value="1"/>
</dbReference>
<dbReference type="OrthoDB" id="5979594at2759"/>
<reference evidence="2" key="1">
    <citation type="submission" date="2020-04" db="EMBL/GenBank/DDBJ databases">
        <authorList>
            <person name="Alioto T."/>
            <person name="Alioto T."/>
            <person name="Gomez Garrido J."/>
        </authorList>
    </citation>
    <scope>NUCLEOTIDE SEQUENCE</scope>
    <source>
        <strain evidence="2">A484AB</strain>
    </source>
</reference>
<evidence type="ECO:0000259" key="1">
    <source>
        <dbReference type="Pfam" id="PF00931"/>
    </source>
</evidence>
<dbReference type="GO" id="GO:0043531">
    <property type="term" value="F:ADP binding"/>
    <property type="evidence" value="ECO:0007669"/>
    <property type="project" value="InterPro"/>
</dbReference>
<sequence length="762" mass="87961">MAESEARTEPDFESFKENVKDKREPTSCLPDKLPMFTAREAEIQKVITFLKDEEKAVVFLHGGPGFGKTAIAIEVSHQLSEDHQIPVVFSQLTTATTVDEMVLRLCRDVGVYHEDDPKSSLILWLKNVNRKVIFVMDDIDNLLEEKTSFYKFIRLLRKNSNQHCHILTTSRTSCEIPELLTDEVQVDEMDDEACMELLKKQCPDQEDEFLRRLAKLCGKIPLAMCIAGSQVDDFENSDELLQHLQDQPMKTLECPESDQYVYRAINMSYEKCSSEEKETLSRLAVFEGIFSEDAVRVVIEKENLDTKRVLKKLVRRSLIKQPTKHRYSIHLLIKHFLKYQQESENETAERVRAQMMRAEVLMVKYYLELGHDLTMKSYAKDGYKANREPLKQEAHNIQNVLKICCQQEDPKTSDISDCLAHSKVYTTSARFFSLFVRTIIPGSIVDEFLQLCANLAEERKQHAMKINFDCLLADQERSRSIGKSDECFSSKMEEIKGEFETHDKDLKEDKSLCAHYHYQYGRYLLRKSEHHNGEQRFKSLHKAREQLEKSLKLRKTLADTSVGKADMVFSLQHLGNTWKKIASSSEKLLQPTMDCEYAKKKTQEYYEEAMELSDKHLGEHELTSSCYKNFGDLFLTIGKHNLAEEKYTTAKRMRETLGLNASERHVFLLNNLGQCFTKSMRANEGIKILENARDMAEKLAESDEPNVCKTKVYTSLAIAYDLEGKHSDAVDYAHKALKFEKAINRNFLNKLQIIVSKNVGNN</sequence>
<name>A0A6S7G7U2_PARCT</name>
<dbReference type="PANTHER" id="PTHR47691:SF3">
    <property type="entry name" value="HTH-TYPE TRANSCRIPTIONAL REGULATOR RV0890C-RELATED"/>
    <property type="match status" value="1"/>
</dbReference>
<keyword evidence="2" id="KW-0436">Ligase</keyword>
<dbReference type="Pfam" id="PF00931">
    <property type="entry name" value="NB-ARC"/>
    <property type="match status" value="1"/>
</dbReference>
<evidence type="ECO:0000313" key="2">
    <source>
        <dbReference type="EMBL" id="CAB3989384.1"/>
    </source>
</evidence>
<dbReference type="EMBL" id="CACRXK020001479">
    <property type="protein sequence ID" value="CAB3989384.1"/>
    <property type="molecule type" value="Genomic_DNA"/>
</dbReference>
<dbReference type="InterPro" id="IPR019734">
    <property type="entry name" value="TPR_rpt"/>
</dbReference>
<dbReference type="Gene3D" id="1.10.10.10">
    <property type="entry name" value="Winged helix-like DNA-binding domain superfamily/Winged helix DNA-binding domain"/>
    <property type="match status" value="1"/>
</dbReference>
<keyword evidence="3" id="KW-1185">Reference proteome</keyword>
<organism evidence="2 3">
    <name type="scientific">Paramuricea clavata</name>
    <name type="common">Red gorgonian</name>
    <name type="synonym">Violescent sea-whip</name>
    <dbReference type="NCBI Taxonomy" id="317549"/>
    <lineage>
        <taxon>Eukaryota</taxon>
        <taxon>Metazoa</taxon>
        <taxon>Cnidaria</taxon>
        <taxon>Anthozoa</taxon>
        <taxon>Octocorallia</taxon>
        <taxon>Malacalcyonacea</taxon>
        <taxon>Plexauridae</taxon>
        <taxon>Paramuricea</taxon>
    </lineage>
</organism>
<dbReference type="SMART" id="SM00028">
    <property type="entry name" value="TPR"/>
    <property type="match status" value="3"/>
</dbReference>
<dbReference type="InterPro" id="IPR036388">
    <property type="entry name" value="WH-like_DNA-bd_sf"/>
</dbReference>
<comment type="caution">
    <text evidence="2">The sequence shown here is derived from an EMBL/GenBank/DDBJ whole genome shotgun (WGS) entry which is preliminary data.</text>
</comment>
<dbReference type="SUPFAM" id="SSF52540">
    <property type="entry name" value="P-loop containing nucleoside triphosphate hydrolases"/>
    <property type="match status" value="1"/>
</dbReference>
<dbReference type="GO" id="GO:0016874">
    <property type="term" value="F:ligase activity"/>
    <property type="evidence" value="ECO:0007669"/>
    <property type="project" value="UniProtKB-KW"/>
</dbReference>
<dbReference type="AlphaFoldDB" id="A0A6S7G7U2"/>
<protein>
    <submittedName>
        <fullName evidence="2">E3 ubiquitin- ligase DZIP3</fullName>
    </submittedName>
</protein>
<dbReference type="InterPro" id="IPR011990">
    <property type="entry name" value="TPR-like_helical_dom_sf"/>
</dbReference>
<evidence type="ECO:0000313" key="3">
    <source>
        <dbReference type="Proteomes" id="UP001152795"/>
    </source>
</evidence>
<gene>
    <name evidence="2" type="ORF">PACLA_8A069653</name>
</gene>
<dbReference type="Gene3D" id="1.25.40.10">
    <property type="entry name" value="Tetratricopeptide repeat domain"/>
    <property type="match status" value="1"/>
</dbReference>
<dbReference type="Proteomes" id="UP001152795">
    <property type="component" value="Unassembled WGS sequence"/>
</dbReference>
<feature type="domain" description="NB-ARC" evidence="1">
    <location>
        <begin position="40"/>
        <end position="205"/>
    </location>
</feature>
<dbReference type="PANTHER" id="PTHR47691">
    <property type="entry name" value="REGULATOR-RELATED"/>
    <property type="match status" value="1"/>
</dbReference>
<dbReference type="InterPro" id="IPR027417">
    <property type="entry name" value="P-loop_NTPase"/>
</dbReference>
<dbReference type="SUPFAM" id="SSF48452">
    <property type="entry name" value="TPR-like"/>
    <property type="match status" value="1"/>
</dbReference>
<accession>A0A6S7G7U2</accession>